<feature type="region of interest" description="Disordered" evidence="1">
    <location>
        <begin position="1154"/>
        <end position="1185"/>
    </location>
</feature>
<proteinExistence type="predicted"/>
<organism evidence="2 3">
    <name type="scientific">Zasmidium cellare ATCC 36951</name>
    <dbReference type="NCBI Taxonomy" id="1080233"/>
    <lineage>
        <taxon>Eukaryota</taxon>
        <taxon>Fungi</taxon>
        <taxon>Dikarya</taxon>
        <taxon>Ascomycota</taxon>
        <taxon>Pezizomycotina</taxon>
        <taxon>Dothideomycetes</taxon>
        <taxon>Dothideomycetidae</taxon>
        <taxon>Mycosphaerellales</taxon>
        <taxon>Mycosphaerellaceae</taxon>
        <taxon>Zasmidium</taxon>
    </lineage>
</organism>
<feature type="region of interest" description="Disordered" evidence="1">
    <location>
        <begin position="520"/>
        <end position="542"/>
    </location>
</feature>
<dbReference type="OrthoDB" id="3886018at2759"/>
<dbReference type="GeneID" id="54567080"/>
<feature type="compositionally biased region" description="Basic and acidic residues" evidence="1">
    <location>
        <begin position="719"/>
        <end position="729"/>
    </location>
</feature>
<dbReference type="Proteomes" id="UP000799537">
    <property type="component" value="Unassembled WGS sequence"/>
</dbReference>
<protein>
    <recommendedName>
        <fullName evidence="4">Alpha-ketoglutarate-dependent dioxygenase AlkB-like domain-containing protein</fullName>
    </recommendedName>
</protein>
<feature type="compositionally biased region" description="Basic and acidic residues" evidence="1">
    <location>
        <begin position="252"/>
        <end position="261"/>
    </location>
</feature>
<feature type="region of interest" description="Disordered" evidence="1">
    <location>
        <begin position="849"/>
        <end position="870"/>
    </location>
</feature>
<evidence type="ECO:0000313" key="3">
    <source>
        <dbReference type="Proteomes" id="UP000799537"/>
    </source>
</evidence>
<accession>A0A6A6C652</accession>
<reference evidence="2" key="1">
    <citation type="journal article" date="2020" name="Stud. Mycol.">
        <title>101 Dothideomycetes genomes: a test case for predicting lifestyles and emergence of pathogens.</title>
        <authorList>
            <person name="Haridas S."/>
            <person name="Albert R."/>
            <person name="Binder M."/>
            <person name="Bloem J."/>
            <person name="Labutti K."/>
            <person name="Salamov A."/>
            <person name="Andreopoulos B."/>
            <person name="Baker S."/>
            <person name="Barry K."/>
            <person name="Bills G."/>
            <person name="Bluhm B."/>
            <person name="Cannon C."/>
            <person name="Castanera R."/>
            <person name="Culley D."/>
            <person name="Daum C."/>
            <person name="Ezra D."/>
            <person name="Gonzalez J."/>
            <person name="Henrissat B."/>
            <person name="Kuo A."/>
            <person name="Liang C."/>
            <person name="Lipzen A."/>
            <person name="Lutzoni F."/>
            <person name="Magnuson J."/>
            <person name="Mondo S."/>
            <person name="Nolan M."/>
            <person name="Ohm R."/>
            <person name="Pangilinan J."/>
            <person name="Park H.-J."/>
            <person name="Ramirez L."/>
            <person name="Alfaro M."/>
            <person name="Sun H."/>
            <person name="Tritt A."/>
            <person name="Yoshinaga Y."/>
            <person name="Zwiers L.-H."/>
            <person name="Turgeon B."/>
            <person name="Goodwin S."/>
            <person name="Spatafora J."/>
            <person name="Crous P."/>
            <person name="Grigoriev I."/>
        </authorList>
    </citation>
    <scope>NUCLEOTIDE SEQUENCE</scope>
    <source>
        <strain evidence="2">ATCC 36951</strain>
    </source>
</reference>
<evidence type="ECO:0000313" key="2">
    <source>
        <dbReference type="EMBL" id="KAF2162647.1"/>
    </source>
</evidence>
<name>A0A6A6C652_ZASCE</name>
<dbReference type="EMBL" id="ML993612">
    <property type="protein sequence ID" value="KAF2162647.1"/>
    <property type="molecule type" value="Genomic_DNA"/>
</dbReference>
<feature type="region of interest" description="Disordered" evidence="1">
    <location>
        <begin position="719"/>
        <end position="754"/>
    </location>
</feature>
<dbReference type="InterPro" id="IPR037151">
    <property type="entry name" value="AlkB-like_sf"/>
</dbReference>
<dbReference type="Gene3D" id="2.60.120.590">
    <property type="entry name" value="Alpha-ketoglutarate-dependent dioxygenase AlkB-like"/>
    <property type="match status" value="1"/>
</dbReference>
<evidence type="ECO:0000256" key="1">
    <source>
        <dbReference type="SAM" id="MobiDB-lite"/>
    </source>
</evidence>
<dbReference type="RefSeq" id="XP_033663536.1">
    <property type="nucleotide sequence ID" value="XM_033813808.1"/>
</dbReference>
<feature type="compositionally biased region" description="Low complexity" evidence="1">
    <location>
        <begin position="1161"/>
        <end position="1185"/>
    </location>
</feature>
<gene>
    <name evidence="2" type="ORF">M409DRAFT_58064</name>
</gene>
<feature type="compositionally biased region" description="Low complexity" evidence="1">
    <location>
        <begin position="730"/>
        <end position="754"/>
    </location>
</feature>
<feature type="compositionally biased region" description="Basic and acidic residues" evidence="1">
    <location>
        <begin position="287"/>
        <end position="312"/>
    </location>
</feature>
<sequence length="1389" mass="148050">MAMDAPAPIRTFYDSMKSIDMESLLDHQAFIEPRKDWFDNRPNKKFKLRGGVSSALSLADTHIPSKGPVYTRSKSSQVHAGAPHASNVRTLILTRKPGLYLYPQFLRNHLVLKDLVDQLLHEELASPANSTNLHESYHITYPGRASDSRQQLSFFDSATSRLQMQPRLDDSWVHFPLTVTDFVDKLRWLRIRLPSNVKTLIESIIPLEVNSATALISPRMDSQGLRQDRENKGFFLDLSLGCDGVLVIGREQGPDERRKSDVPPSPPEVPEDNWHQWIVGLDDGDGEEHAKDDDKRNNEADPKAGVHEKDECGSTDGDGFHLAAIRLCHGDALLFSGESVSAWHGVARVMEGTFAAWEQDWPCWPRAREQRNGGCTSGFFPMREGTGRVLEGIGCAHDSRRPSPNPLRARRNEEIEGQDKWELRLRRPHALRPQDHRAITPIASRAPGVSIHLTSTHPSSATMLDVHMESGSACGESAMRHSTGGWMSSSNAPYTNATIGSSSTVSSGISASPSASIPLGTGLTTPSSSGLPSSSSSSYPSSNLLSSGGSASLSGTGLTTSSSTTLAPGAIPLGVSSISTEIGGSTTVLAIISGGEVSSAIILTPTTTIAPTGTEAASSRDQIETQLSSVFPIIQSWIDDDTEQVGPIITFLDDVVDDATGLLSKIQDDSGQSTNKDCTHSLFTLLSCIVETVTSIKTSITSTLVDNVNHELTELKDLTEEVKDEKDKTTTSAPSSTTSSASSKSSSSSCSSGTSATEEYFVTCTPTVISSTTTQICNTATSTVSGCSVSSSATTTTLSTGSLPICSASGCLSCTATSLPTQTTPQCTDCTTVDGVAYPSQATTLPKGAQEISDIDDLPTNKSSSKHKRTLQTPDDFEIMGSNQPYSDFFYNQLISPGTLIVPHRDEIRFLGSSSGLLLQGLYGCTSVIIVSRKAVYMNHLFENPGFMYGWDDQCEHYWPGDFTNQIENVLLNGDPIPIVDKGEDFDGQPWLPDISGLAATGALFDPEQEGGVRAIIVSPQPWPSQNSPKYRYQAEMETIRNKLGIFDPDPMDFIYQSTNPEMSNDVAFQVGKVLFQFDPAEATFFNKIQLGGDQYACPTQYAGFKLWIGYAEYVSNHIDPYYEDNWSFKLGDTVAPLPPGSGLMVSRDEEVPDACVNEDSSSTATESDSTTASITSTASSSTPTTLSTVVTTSSTNTTSMPTTTTTVASITSCTLSTQGATVLGAYTYSETTICACNDGWTAGLDTMDAGNGMSILTCAVGTSIPTNAIMPSITIITPPTTTTNTATTSHSTYVGACYTDTSSLQWGQCQFSDSSIPLAACPSSAPCPSNGAACYYVNEGNALQMGCGVSSPQATSTSSSASASASACVVPVGCTNASAPDGCAILCA</sequence>
<evidence type="ECO:0008006" key="4">
    <source>
        <dbReference type="Google" id="ProtNLM"/>
    </source>
</evidence>
<feature type="region of interest" description="Disordered" evidence="1">
    <location>
        <begin position="251"/>
        <end position="314"/>
    </location>
</feature>
<keyword evidence="3" id="KW-1185">Reference proteome</keyword>